<name>A0A4Y8APV6_9FLAO</name>
<dbReference type="InterPro" id="IPR001466">
    <property type="entry name" value="Beta-lactam-related"/>
</dbReference>
<dbReference type="OrthoDB" id="846150at2"/>
<reference evidence="2 3" key="1">
    <citation type="journal article" date="2011" name="J. Microbiol.">
        <title>Gramella jeungdoensis sp. nov., isolated from a solar saltern in Korea.</title>
        <authorList>
            <person name="Joung Y."/>
            <person name="Kim H."/>
            <person name="Jang T."/>
            <person name="Ahn T.S."/>
            <person name="Joh K."/>
        </authorList>
    </citation>
    <scope>NUCLEOTIDE SEQUENCE [LARGE SCALE GENOMIC DNA]</scope>
    <source>
        <strain evidence="2 3">KCTC 23123</strain>
    </source>
</reference>
<dbReference type="InterPro" id="IPR050491">
    <property type="entry name" value="AmpC-like"/>
</dbReference>
<organism evidence="2 3">
    <name type="scientific">Gramella jeungdoensis</name>
    <dbReference type="NCBI Taxonomy" id="708091"/>
    <lineage>
        <taxon>Bacteria</taxon>
        <taxon>Pseudomonadati</taxon>
        <taxon>Bacteroidota</taxon>
        <taxon>Flavobacteriia</taxon>
        <taxon>Flavobacteriales</taxon>
        <taxon>Flavobacteriaceae</taxon>
        <taxon>Christiangramia</taxon>
    </lineage>
</organism>
<dbReference type="Gene3D" id="3.40.710.10">
    <property type="entry name" value="DD-peptidase/beta-lactamase superfamily"/>
    <property type="match status" value="1"/>
</dbReference>
<dbReference type="PANTHER" id="PTHR46825:SF9">
    <property type="entry name" value="BETA-LACTAMASE-RELATED DOMAIN-CONTAINING PROTEIN"/>
    <property type="match status" value="1"/>
</dbReference>
<feature type="domain" description="Beta-lactamase-related" evidence="1">
    <location>
        <begin position="45"/>
        <end position="403"/>
    </location>
</feature>
<keyword evidence="2" id="KW-0378">Hydrolase</keyword>
<dbReference type="EMBL" id="SNQI01000005">
    <property type="protein sequence ID" value="TEW72630.1"/>
    <property type="molecule type" value="Genomic_DNA"/>
</dbReference>
<evidence type="ECO:0000259" key="1">
    <source>
        <dbReference type="Pfam" id="PF00144"/>
    </source>
</evidence>
<dbReference type="GO" id="GO:0016787">
    <property type="term" value="F:hydrolase activity"/>
    <property type="evidence" value="ECO:0007669"/>
    <property type="project" value="UniProtKB-KW"/>
</dbReference>
<comment type="caution">
    <text evidence="2">The sequence shown here is derived from an EMBL/GenBank/DDBJ whole genome shotgun (WGS) entry which is preliminary data.</text>
</comment>
<dbReference type="RefSeq" id="WP_134249074.1">
    <property type="nucleotide sequence ID" value="NZ_SNQI01000005.1"/>
</dbReference>
<dbReference type="Pfam" id="PF00144">
    <property type="entry name" value="Beta-lactamase"/>
    <property type="match status" value="1"/>
</dbReference>
<evidence type="ECO:0000313" key="2">
    <source>
        <dbReference type="EMBL" id="TEW72630.1"/>
    </source>
</evidence>
<dbReference type="SUPFAM" id="SSF56601">
    <property type="entry name" value="beta-lactamase/transpeptidase-like"/>
    <property type="match status" value="1"/>
</dbReference>
<accession>A0A4Y8APV6</accession>
<dbReference type="PANTHER" id="PTHR46825">
    <property type="entry name" value="D-ALANYL-D-ALANINE-CARBOXYPEPTIDASE/ENDOPEPTIDASE AMPH"/>
    <property type="match status" value="1"/>
</dbReference>
<sequence>MKKLALILIIGIVFSSCNQNKKHTKSPKSQNQIVLDSLTMKLDSIQKNGQINGFAVAMVDQNGVLYEKGFGLANLETQERYTENTIQHIASVSKTLIGIALMKAKEMGKLNLDDPIQDYLPFKVINPNYPNETITIRQLATHTSGISDTEEQYMERAWILTKDQDLTKVSTDYPAQRLNPSELDIPMEKYLKGYLEINGAYYQDDNYLNFKPGERYNYSNIGATLCAFVIEKATGQAFDAFTEEHILKPLEMNSSGWSLDNVDIKKHSRLYRNDNTLLPFYTAITYPDGMLISSSSDMAKYLAELVKGYSGEGILLSKESYKELFTEQLEEKNFESRNAGNPYNGDYSPSIFIGHSALGYIGHSGGDAGVGTWMYFDKEKKTGRYIVINTDMGNDERAKELEYYAVWDTMNEYFDKLNLEKPAHNNGYK</sequence>
<gene>
    <name evidence="2" type="ORF">E2488_14380</name>
</gene>
<evidence type="ECO:0000313" key="3">
    <source>
        <dbReference type="Proteomes" id="UP000298517"/>
    </source>
</evidence>
<proteinExistence type="predicted"/>
<keyword evidence="3" id="KW-1185">Reference proteome</keyword>
<dbReference type="InterPro" id="IPR012338">
    <property type="entry name" value="Beta-lactam/transpept-like"/>
</dbReference>
<dbReference type="PROSITE" id="PS51257">
    <property type="entry name" value="PROKAR_LIPOPROTEIN"/>
    <property type="match status" value="1"/>
</dbReference>
<dbReference type="AlphaFoldDB" id="A0A4Y8APV6"/>
<protein>
    <submittedName>
        <fullName evidence="2">Class A beta-lactamase-related serine hydrolase</fullName>
    </submittedName>
</protein>
<dbReference type="Proteomes" id="UP000298517">
    <property type="component" value="Unassembled WGS sequence"/>
</dbReference>